<dbReference type="InterPro" id="IPR031632">
    <property type="entry name" value="SVIP"/>
</dbReference>
<feature type="region of interest" description="Disordered" evidence="4">
    <location>
        <begin position="32"/>
        <end position="59"/>
    </location>
</feature>
<accession>A0AAE1HXR1</accession>
<dbReference type="PANTHER" id="PTHR35269:SF1">
    <property type="entry name" value="SMALL VCP_P97-INTERACTING PROTEIN"/>
    <property type="match status" value="1"/>
</dbReference>
<protein>
    <submittedName>
        <fullName evidence="5">Small VCP/p97-interacting protein</fullName>
    </submittedName>
</protein>
<dbReference type="InterPro" id="IPR055366">
    <property type="entry name" value="SVIP_metazoa"/>
</dbReference>
<comment type="caution">
    <text evidence="5">The sequence shown here is derived from an EMBL/GenBank/DDBJ whole genome shotgun (WGS) entry which is preliminary data.</text>
</comment>
<keyword evidence="6" id="KW-1185">Reference proteome</keyword>
<keyword evidence="1" id="KW-0519">Myristate</keyword>
<evidence type="ECO:0000256" key="1">
    <source>
        <dbReference type="ARBA" id="ARBA00022707"/>
    </source>
</evidence>
<feature type="compositionally biased region" description="Basic and acidic residues" evidence="4">
    <location>
        <begin position="50"/>
        <end position="59"/>
    </location>
</feature>
<dbReference type="GO" id="GO:1904293">
    <property type="term" value="P:negative regulation of ERAD pathway"/>
    <property type="evidence" value="ECO:0007669"/>
    <property type="project" value="TreeGrafter"/>
</dbReference>
<dbReference type="GO" id="GO:1904153">
    <property type="term" value="P:negative regulation of retrograde protein transport, ER to cytosol"/>
    <property type="evidence" value="ECO:0007669"/>
    <property type="project" value="TreeGrafter"/>
</dbReference>
<feature type="compositionally biased region" description="Basic and acidic residues" evidence="4">
    <location>
        <begin position="32"/>
        <end position="41"/>
    </location>
</feature>
<dbReference type="Proteomes" id="UP001219518">
    <property type="component" value="Unassembled WGS sequence"/>
</dbReference>
<name>A0AAE1HXR1_9NEOP</name>
<evidence type="ECO:0000256" key="2">
    <source>
        <dbReference type="ARBA" id="ARBA00023139"/>
    </source>
</evidence>
<reference evidence="5" key="2">
    <citation type="journal article" date="2023" name="BMC Genomics">
        <title>Pest status, molecular evolution, and epigenetic factors derived from the genome assembly of Frankliniella fusca, a thysanopteran phytovirus vector.</title>
        <authorList>
            <person name="Catto M.A."/>
            <person name="Labadie P.E."/>
            <person name="Jacobson A.L."/>
            <person name="Kennedy G.G."/>
            <person name="Srinivasan R."/>
            <person name="Hunt B.G."/>
        </authorList>
    </citation>
    <scope>NUCLEOTIDE SEQUENCE</scope>
    <source>
        <strain evidence="5">PL_HMW_Pooled</strain>
    </source>
</reference>
<sequence>MGSCCSSCFNSGSREELLSPDLETRRRQLAEAAENRAKQNEARGLSNPEKVQRKIEQARAREDKMEKYASQAGNPALKVMASQLKNYIILNVVLLLKTFGYNGITIQKTYLIFNLL</sequence>
<dbReference type="AlphaFoldDB" id="A0AAE1HXR1"/>
<dbReference type="Pfam" id="PF15811">
    <property type="entry name" value="SVIP"/>
    <property type="match status" value="1"/>
</dbReference>
<dbReference type="GO" id="GO:0005789">
    <property type="term" value="C:endoplasmic reticulum membrane"/>
    <property type="evidence" value="ECO:0007669"/>
    <property type="project" value="TreeGrafter"/>
</dbReference>
<keyword evidence="3" id="KW-0449">Lipoprotein</keyword>
<dbReference type="GO" id="GO:0010508">
    <property type="term" value="P:positive regulation of autophagy"/>
    <property type="evidence" value="ECO:0007669"/>
    <property type="project" value="TreeGrafter"/>
</dbReference>
<evidence type="ECO:0000256" key="4">
    <source>
        <dbReference type="SAM" id="MobiDB-lite"/>
    </source>
</evidence>
<dbReference type="GO" id="GO:1904240">
    <property type="term" value="P:negative regulation of VCP-NPL4-UFD1 AAA ATPase complex assembly"/>
    <property type="evidence" value="ECO:0007669"/>
    <property type="project" value="TreeGrafter"/>
</dbReference>
<dbReference type="EMBL" id="JAHWGI010001331">
    <property type="protein sequence ID" value="KAK3928486.1"/>
    <property type="molecule type" value="Genomic_DNA"/>
</dbReference>
<proteinExistence type="predicted"/>
<organism evidence="5 6">
    <name type="scientific">Frankliniella fusca</name>
    <dbReference type="NCBI Taxonomy" id="407009"/>
    <lineage>
        <taxon>Eukaryota</taxon>
        <taxon>Metazoa</taxon>
        <taxon>Ecdysozoa</taxon>
        <taxon>Arthropoda</taxon>
        <taxon>Hexapoda</taxon>
        <taxon>Insecta</taxon>
        <taxon>Pterygota</taxon>
        <taxon>Neoptera</taxon>
        <taxon>Paraneoptera</taxon>
        <taxon>Thysanoptera</taxon>
        <taxon>Terebrantia</taxon>
        <taxon>Thripoidea</taxon>
        <taxon>Thripidae</taxon>
        <taxon>Frankliniella</taxon>
    </lineage>
</organism>
<evidence type="ECO:0000313" key="5">
    <source>
        <dbReference type="EMBL" id="KAK3928486.1"/>
    </source>
</evidence>
<evidence type="ECO:0000313" key="6">
    <source>
        <dbReference type="Proteomes" id="UP001219518"/>
    </source>
</evidence>
<reference evidence="5" key="1">
    <citation type="submission" date="2021-07" db="EMBL/GenBank/DDBJ databases">
        <authorList>
            <person name="Catto M.A."/>
            <person name="Jacobson A."/>
            <person name="Kennedy G."/>
            <person name="Labadie P."/>
            <person name="Hunt B.G."/>
            <person name="Srinivasan R."/>
        </authorList>
    </citation>
    <scope>NUCLEOTIDE SEQUENCE</scope>
    <source>
        <strain evidence="5">PL_HMW_Pooled</strain>
        <tissue evidence="5">Head</tissue>
    </source>
</reference>
<dbReference type="PANTHER" id="PTHR35269">
    <property type="entry name" value="SMALL VCP/P97-INTERACTING PROTEIN"/>
    <property type="match status" value="1"/>
</dbReference>
<keyword evidence="2" id="KW-0564">Palmitate</keyword>
<evidence type="ECO:0000256" key="3">
    <source>
        <dbReference type="ARBA" id="ARBA00023288"/>
    </source>
</evidence>
<gene>
    <name evidence="5" type="ORF">KUF71_016733</name>
</gene>